<evidence type="ECO:0000313" key="2">
    <source>
        <dbReference type="Proteomes" id="UP000030889"/>
    </source>
</evidence>
<proteinExistence type="predicted"/>
<sequence length="153" mass="17236">MQDPMLQGFNLAGGTALALYMGHRMSIDLDLFTPDEFDTERLDAYLTEHYGLHTTFKRNFTLKGIIDGVAIDCIRYAYPYLAPVTVENGIRLYSKQDIAAMKLSAIADNGTRLKDFIDIAYLSTLMSLEEMLTAYDTKFPNSTRLRAIKGLGY</sequence>
<keyword evidence="2" id="KW-1185">Reference proteome</keyword>
<organism evidence="1 2">
    <name type="scientific">Alistipes inops</name>
    <dbReference type="NCBI Taxonomy" id="1501391"/>
    <lineage>
        <taxon>Bacteria</taxon>
        <taxon>Pseudomonadati</taxon>
        <taxon>Bacteroidota</taxon>
        <taxon>Bacteroidia</taxon>
        <taxon>Bacteroidales</taxon>
        <taxon>Rikenellaceae</taxon>
        <taxon>Alistipes</taxon>
    </lineage>
</organism>
<reference evidence="1 2" key="1">
    <citation type="submission" date="2014-09" db="EMBL/GenBank/DDBJ databases">
        <title>Alistipes sp. 627, sp. nov., a novel member of the family Rikenellaceae isolated from human faeces.</title>
        <authorList>
            <person name="Shkoporov A.N."/>
            <person name="Chaplin A.V."/>
            <person name="Motuzova O.V."/>
            <person name="Kafarskaia L.I."/>
            <person name="Khokhlova E.V."/>
            <person name="Efimov B.A."/>
        </authorList>
    </citation>
    <scope>NUCLEOTIDE SEQUENCE [LARGE SCALE GENOMIC DNA]</scope>
    <source>
        <strain evidence="1 2">627</strain>
    </source>
</reference>
<accession>A0ABR4YGW5</accession>
<evidence type="ECO:0000313" key="1">
    <source>
        <dbReference type="EMBL" id="KHE40615.1"/>
    </source>
</evidence>
<gene>
    <name evidence="1" type="ORF">LG35_09740</name>
</gene>
<name>A0ABR4YGW5_9BACT</name>
<dbReference type="InterPro" id="IPR014942">
    <property type="entry name" value="AbiEii"/>
</dbReference>
<protein>
    <recommendedName>
        <fullName evidence="3">Nucleotidyltransferase</fullName>
    </recommendedName>
</protein>
<comment type="caution">
    <text evidence="1">The sequence shown here is derived from an EMBL/GenBank/DDBJ whole genome shotgun (WGS) entry which is preliminary data.</text>
</comment>
<dbReference type="Pfam" id="PF08843">
    <property type="entry name" value="AbiEii"/>
    <property type="match status" value="2"/>
</dbReference>
<dbReference type="EMBL" id="JRGF01000021">
    <property type="protein sequence ID" value="KHE40615.1"/>
    <property type="molecule type" value="Genomic_DNA"/>
</dbReference>
<dbReference type="Proteomes" id="UP000030889">
    <property type="component" value="Unassembled WGS sequence"/>
</dbReference>
<evidence type="ECO:0008006" key="3">
    <source>
        <dbReference type="Google" id="ProtNLM"/>
    </source>
</evidence>
<feature type="non-terminal residue" evidence="1">
    <location>
        <position position="153"/>
    </location>
</feature>